<dbReference type="InterPro" id="IPR024087">
    <property type="entry name" value="Creatininase-like_sf"/>
</dbReference>
<keyword evidence="4" id="KW-0862">Zinc</keyword>
<comment type="similarity">
    <text evidence="5">Belongs to the creatininase superfamily.</text>
</comment>
<organism evidence="6 7">
    <name type="scientific">Tepidimonas alkaliphilus</name>
    <dbReference type="NCBI Taxonomy" id="2588942"/>
    <lineage>
        <taxon>Bacteria</taxon>
        <taxon>Pseudomonadati</taxon>
        <taxon>Pseudomonadota</taxon>
        <taxon>Betaproteobacteria</taxon>
        <taxon>Burkholderiales</taxon>
        <taxon>Tepidimonas</taxon>
    </lineage>
</organism>
<dbReference type="RefSeq" id="WP_143891342.1">
    <property type="nucleotide sequence ID" value="NZ_VJNB01000014.1"/>
</dbReference>
<keyword evidence="3 6" id="KW-0378">Hydrolase</keyword>
<dbReference type="OrthoDB" id="9801445at2"/>
<evidence type="ECO:0000313" key="7">
    <source>
        <dbReference type="Proteomes" id="UP000315736"/>
    </source>
</evidence>
<dbReference type="Gene3D" id="3.40.50.10310">
    <property type="entry name" value="Creatininase"/>
    <property type="match status" value="1"/>
</dbReference>
<comment type="caution">
    <text evidence="6">The sequence shown here is derived from an EMBL/GenBank/DDBJ whole genome shotgun (WGS) entry which is preliminary data.</text>
</comment>
<dbReference type="GO" id="GO:0009231">
    <property type="term" value="P:riboflavin biosynthetic process"/>
    <property type="evidence" value="ECO:0007669"/>
    <property type="project" value="TreeGrafter"/>
</dbReference>
<keyword evidence="7" id="KW-1185">Reference proteome</keyword>
<sequence length="284" mass="29768">MTSAASSGLRRWADLAWPDFAALDPARTVAVLPLGATEQHGPHLPLDVDTAIVEALLARAAAHLPAEAPLLVLPTLAVGLSPEHAAFPGTLTLTPETALALLRDVAAGVARAGVRKFVIVNGHGGHVGLLDVATRAMRSQHGLLVWSVPWWQLPLVEPDGHDLLADLPPHEQRFGVHAGRLETAVMLALAPQRVRRAALQTFPSSSEARARHHALLGNGRSAKFAWAMQDLNPLGAAGDAAAADAAWGERVLAAAARSLAQLLLEAVQVPLSTLQPGPLAPTRT</sequence>
<evidence type="ECO:0000256" key="3">
    <source>
        <dbReference type="ARBA" id="ARBA00022801"/>
    </source>
</evidence>
<dbReference type="EMBL" id="VJNB01000014">
    <property type="protein sequence ID" value="TSE18402.1"/>
    <property type="molecule type" value="Genomic_DNA"/>
</dbReference>
<proteinExistence type="inferred from homology"/>
<evidence type="ECO:0000256" key="2">
    <source>
        <dbReference type="ARBA" id="ARBA00022723"/>
    </source>
</evidence>
<evidence type="ECO:0000256" key="1">
    <source>
        <dbReference type="ARBA" id="ARBA00001947"/>
    </source>
</evidence>
<keyword evidence="2" id="KW-0479">Metal-binding</keyword>
<reference evidence="6 7" key="1">
    <citation type="submission" date="2019-07" db="EMBL/GenBank/DDBJ databases">
        <title>Tepidimonas alkaliphilus YIM 72238 draft genome.</title>
        <authorList>
            <person name="Da Costa M.S."/>
            <person name="Froufe H.J.C."/>
            <person name="Egas C."/>
            <person name="Albuquerque L."/>
        </authorList>
    </citation>
    <scope>NUCLEOTIDE SEQUENCE [LARGE SCALE GENOMIC DNA]</scope>
    <source>
        <strain evidence="6 7">YIM 72238</strain>
    </source>
</reference>
<dbReference type="Proteomes" id="UP000315736">
    <property type="component" value="Unassembled WGS sequence"/>
</dbReference>
<protein>
    <submittedName>
        <fullName evidence="6">Putative mycofactocin system creatinine amidohydrolase family protein MftE</fullName>
        <ecNumber evidence="6">3.5.-.-</ecNumber>
    </submittedName>
</protein>
<accession>A0A554W4A9</accession>
<comment type="cofactor">
    <cofactor evidence="1">
        <name>Zn(2+)</name>
        <dbReference type="ChEBI" id="CHEBI:29105"/>
    </cofactor>
</comment>
<dbReference type="GO" id="GO:0016811">
    <property type="term" value="F:hydrolase activity, acting on carbon-nitrogen (but not peptide) bonds, in linear amides"/>
    <property type="evidence" value="ECO:0007669"/>
    <property type="project" value="TreeGrafter"/>
</dbReference>
<gene>
    <name evidence="6" type="primary">mftE</name>
    <name evidence="6" type="ORF">Talka_02148</name>
</gene>
<dbReference type="EC" id="3.5.-.-" evidence="6"/>
<dbReference type="Pfam" id="PF02633">
    <property type="entry name" value="Creatininase"/>
    <property type="match status" value="1"/>
</dbReference>
<dbReference type="AlphaFoldDB" id="A0A554W4A9"/>
<evidence type="ECO:0000313" key="6">
    <source>
        <dbReference type="EMBL" id="TSE18402.1"/>
    </source>
</evidence>
<dbReference type="GO" id="GO:0046872">
    <property type="term" value="F:metal ion binding"/>
    <property type="evidence" value="ECO:0007669"/>
    <property type="project" value="UniProtKB-KW"/>
</dbReference>
<dbReference type="SUPFAM" id="SSF102215">
    <property type="entry name" value="Creatininase"/>
    <property type="match status" value="1"/>
</dbReference>
<name>A0A554W4A9_9BURK</name>
<dbReference type="PANTHER" id="PTHR35005:SF1">
    <property type="entry name" value="2-AMINO-5-FORMYLAMINO-6-RIBOSYLAMINOPYRIMIDIN-4(3H)-ONE 5'-MONOPHOSPHATE DEFORMYLASE"/>
    <property type="match status" value="1"/>
</dbReference>
<evidence type="ECO:0000256" key="5">
    <source>
        <dbReference type="ARBA" id="ARBA00024029"/>
    </source>
</evidence>
<evidence type="ECO:0000256" key="4">
    <source>
        <dbReference type="ARBA" id="ARBA00022833"/>
    </source>
</evidence>
<dbReference type="InterPro" id="IPR003785">
    <property type="entry name" value="Creatininase/forma_Hydrolase"/>
</dbReference>
<dbReference type="PANTHER" id="PTHR35005">
    <property type="entry name" value="3-DEHYDRO-SCYLLO-INOSOSE HYDROLASE"/>
    <property type="match status" value="1"/>
</dbReference>